<dbReference type="Proteomes" id="UP001190700">
    <property type="component" value="Unassembled WGS sequence"/>
</dbReference>
<keyword evidence="4 6" id="KW-1133">Transmembrane helix</keyword>
<feature type="transmembrane region" description="Helical" evidence="6">
    <location>
        <begin position="87"/>
        <end position="107"/>
    </location>
</feature>
<name>A0AAE0KX45_9CHLO</name>
<dbReference type="GO" id="GO:0016020">
    <property type="term" value="C:membrane"/>
    <property type="evidence" value="ECO:0007669"/>
    <property type="project" value="UniProtKB-SubCell"/>
</dbReference>
<accession>A0AAE0KX45</accession>
<evidence type="ECO:0000256" key="4">
    <source>
        <dbReference type="ARBA" id="ARBA00022989"/>
    </source>
</evidence>
<sequence>MGTICFVKRSSIMVQFPGYADVGTMLGSRLLASTTEEAGRSMSRMTRRLLLLGVSTGLLAAGIFFGLRDSIIHVFAASADAEVSHVLRGVWIILTALQPFNALVFVYDGLLYAAHSFVFVRNVFIIGVLGIFLPVLITADLHFHTLAAIWSAKVGLNLWRVGSSFFHINLQLEPAWLNRSPMECE</sequence>
<feature type="transmembrane region" description="Helical" evidence="6">
    <location>
        <begin position="119"/>
        <end position="137"/>
    </location>
</feature>
<reference evidence="7 8" key="1">
    <citation type="journal article" date="2015" name="Genome Biol. Evol.">
        <title>Comparative Genomics of a Bacterivorous Green Alga Reveals Evolutionary Causalities and Consequences of Phago-Mixotrophic Mode of Nutrition.</title>
        <authorList>
            <person name="Burns J.A."/>
            <person name="Paasch A."/>
            <person name="Narechania A."/>
            <person name="Kim E."/>
        </authorList>
    </citation>
    <scope>NUCLEOTIDE SEQUENCE [LARGE SCALE GENOMIC DNA]</scope>
    <source>
        <strain evidence="7 8">PLY_AMNH</strain>
    </source>
</reference>
<evidence type="ECO:0000256" key="2">
    <source>
        <dbReference type="ARBA" id="ARBA00010199"/>
    </source>
</evidence>
<gene>
    <name evidence="7" type="ORF">CYMTET_27316</name>
</gene>
<dbReference type="AlphaFoldDB" id="A0AAE0KX45"/>
<dbReference type="PANTHER" id="PTHR42893:SF46">
    <property type="entry name" value="PROTEIN DETOXIFICATION 44, CHLOROPLASTIC"/>
    <property type="match status" value="1"/>
</dbReference>
<keyword evidence="3 6" id="KW-0812">Transmembrane</keyword>
<comment type="caution">
    <text evidence="7">The sequence shown here is derived from an EMBL/GenBank/DDBJ whole genome shotgun (WGS) entry which is preliminary data.</text>
</comment>
<evidence type="ECO:0000256" key="1">
    <source>
        <dbReference type="ARBA" id="ARBA00004141"/>
    </source>
</evidence>
<dbReference type="InterPro" id="IPR044644">
    <property type="entry name" value="DinF-like"/>
</dbReference>
<evidence type="ECO:0000256" key="3">
    <source>
        <dbReference type="ARBA" id="ARBA00022692"/>
    </source>
</evidence>
<keyword evidence="8" id="KW-1185">Reference proteome</keyword>
<feature type="transmembrane region" description="Helical" evidence="6">
    <location>
        <begin position="49"/>
        <end position="67"/>
    </location>
</feature>
<dbReference type="PANTHER" id="PTHR42893">
    <property type="entry name" value="PROTEIN DETOXIFICATION 44, CHLOROPLASTIC-RELATED"/>
    <property type="match status" value="1"/>
</dbReference>
<comment type="similarity">
    <text evidence="2">Belongs to the multi antimicrobial extrusion (MATE) (TC 2.A.66.1) family.</text>
</comment>
<protein>
    <submittedName>
        <fullName evidence="7">Uncharacterized protein</fullName>
    </submittedName>
</protein>
<keyword evidence="5 6" id="KW-0472">Membrane</keyword>
<organism evidence="7 8">
    <name type="scientific">Cymbomonas tetramitiformis</name>
    <dbReference type="NCBI Taxonomy" id="36881"/>
    <lineage>
        <taxon>Eukaryota</taxon>
        <taxon>Viridiplantae</taxon>
        <taxon>Chlorophyta</taxon>
        <taxon>Pyramimonadophyceae</taxon>
        <taxon>Pyramimonadales</taxon>
        <taxon>Pyramimonadaceae</taxon>
        <taxon>Cymbomonas</taxon>
    </lineage>
</organism>
<evidence type="ECO:0000313" key="8">
    <source>
        <dbReference type="Proteomes" id="UP001190700"/>
    </source>
</evidence>
<evidence type="ECO:0000256" key="5">
    <source>
        <dbReference type="ARBA" id="ARBA00023136"/>
    </source>
</evidence>
<proteinExistence type="inferred from homology"/>
<evidence type="ECO:0000313" key="7">
    <source>
        <dbReference type="EMBL" id="KAK3263912.1"/>
    </source>
</evidence>
<dbReference type="EMBL" id="LGRX02014950">
    <property type="protein sequence ID" value="KAK3263912.1"/>
    <property type="molecule type" value="Genomic_DNA"/>
</dbReference>
<comment type="subcellular location">
    <subcellularLocation>
        <location evidence="1">Membrane</location>
        <topology evidence="1">Multi-pass membrane protein</topology>
    </subcellularLocation>
</comment>
<evidence type="ECO:0000256" key="6">
    <source>
        <dbReference type="SAM" id="Phobius"/>
    </source>
</evidence>